<dbReference type="CDD" id="cd07067">
    <property type="entry name" value="HP_PGM_like"/>
    <property type="match status" value="1"/>
</dbReference>
<reference evidence="7 8" key="1">
    <citation type="journal article" date="2018" name="Biotechnol. Adv.">
        <title>Improved genomic resources and new bioinformatic workflow for the carcinogenic parasite Clonorchis sinensis: Biotechnological implications.</title>
        <authorList>
            <person name="Wang D."/>
            <person name="Korhonen P.K."/>
            <person name="Gasser R.B."/>
            <person name="Young N.D."/>
        </authorList>
    </citation>
    <scope>NUCLEOTIDE SEQUENCE [LARGE SCALE GENOMIC DNA]</scope>
    <source>
        <strain evidence="7">Cs-k2</strain>
    </source>
</reference>
<dbReference type="EC" id="3.1.3.16" evidence="2"/>
<evidence type="ECO:0000256" key="4">
    <source>
        <dbReference type="ARBA" id="ARBA00039765"/>
    </source>
</evidence>
<evidence type="ECO:0000256" key="5">
    <source>
        <dbReference type="ARBA" id="ARBA00040722"/>
    </source>
</evidence>
<evidence type="ECO:0000256" key="1">
    <source>
        <dbReference type="ARBA" id="ARBA00006717"/>
    </source>
</evidence>
<feature type="region of interest" description="Disordered" evidence="6">
    <location>
        <begin position="286"/>
        <end position="314"/>
    </location>
</feature>
<keyword evidence="3" id="KW-0378">Hydrolase</keyword>
<gene>
    <name evidence="7" type="ORF">CSKR_105859</name>
</gene>
<evidence type="ECO:0000313" key="7">
    <source>
        <dbReference type="EMBL" id="KAG5454920.1"/>
    </source>
</evidence>
<dbReference type="SMART" id="SM00855">
    <property type="entry name" value="PGAM"/>
    <property type="match status" value="1"/>
</dbReference>
<sequence>MAEWLEREFTDRKVRSSNPTSASRLPLSRLGQHGSIQVLVLPSSGMEARHHHLDTISPVPFERVLLAFSSDGVPPTLNHTMNFTKLPLVAGGLLFSAVLVKRNWKPANTSDDTSPEFAQSKIAIKPWDNSWDIRNALPAVEHIGSEPYSKVLILIRHGQYNLKGSTPDEKVLTKVGWKQAYEAGRQLKRAGVRIDRIVHSDLIRARQTTAALLAGLQDDSDSLFDLPLLTNLAAPRCDSLDGDYALDSHLVGRDETISPINSTHMISRPYRPFPEAEFDCQQSRLLAEGPPPVAPEPPTRSSTTDAVRQTEGPRLEQGFQTHVHRVPVTTAGQLAHAATRRQFHSWSRCCTCLLSIRPGCSCACHRIHNGDPCETIVFVGHANVFRFWLCRALQLPPEAWLRFQLFHGSISCLVITYEPQMRIASRIGLSDTDSAGRCTVSAVRIGEVGHLEKHLLSS</sequence>
<feature type="compositionally biased region" description="Pro residues" evidence="6">
    <location>
        <begin position="289"/>
        <end position="298"/>
    </location>
</feature>
<evidence type="ECO:0000256" key="3">
    <source>
        <dbReference type="ARBA" id="ARBA00022801"/>
    </source>
</evidence>
<evidence type="ECO:0000256" key="6">
    <source>
        <dbReference type="SAM" id="MobiDB-lite"/>
    </source>
</evidence>
<dbReference type="InterPro" id="IPR051021">
    <property type="entry name" value="Mito_Ser/Thr_phosphatase"/>
</dbReference>
<evidence type="ECO:0000256" key="2">
    <source>
        <dbReference type="ARBA" id="ARBA00013081"/>
    </source>
</evidence>
<dbReference type="PANTHER" id="PTHR20935:SF0">
    <property type="entry name" value="SERINE_THREONINE-PROTEIN PHOSPHATASE PGAM5, MITOCHONDRIAL"/>
    <property type="match status" value="1"/>
</dbReference>
<dbReference type="STRING" id="79923.A0A419QHE7"/>
<comment type="similarity">
    <text evidence="1">Belongs to the phosphoglycerate mutase family. BPG-dependent PGAM subfamily.</text>
</comment>
<name>A0A419QHE7_CLOSI</name>
<proteinExistence type="inferred from homology"/>
<comment type="caution">
    <text evidence="7">The sequence shown here is derived from an EMBL/GenBank/DDBJ whole genome shotgun (WGS) entry which is preliminary data.</text>
</comment>
<protein>
    <recommendedName>
        <fullName evidence="4">Serine/threonine-protein phosphatase PGAM5, mitochondrial</fullName>
        <ecNumber evidence="2">3.1.3.16</ecNumber>
    </recommendedName>
    <alternativeName>
        <fullName evidence="5">Serine/threonine-protein phosphatase Pgam5, mitochondrial</fullName>
    </alternativeName>
</protein>
<dbReference type="SUPFAM" id="SSF53254">
    <property type="entry name" value="Phosphoglycerate mutase-like"/>
    <property type="match status" value="2"/>
</dbReference>
<dbReference type="Gene3D" id="3.40.50.1240">
    <property type="entry name" value="Phosphoglycerate mutase-like"/>
    <property type="match status" value="1"/>
</dbReference>
<dbReference type="EMBL" id="NIRI02000005">
    <property type="protein sequence ID" value="KAG5454920.1"/>
    <property type="molecule type" value="Genomic_DNA"/>
</dbReference>
<keyword evidence="8" id="KW-1185">Reference proteome</keyword>
<dbReference type="InParanoid" id="A0A419QHE7"/>
<organism evidence="7 8">
    <name type="scientific">Clonorchis sinensis</name>
    <name type="common">Chinese liver fluke</name>
    <dbReference type="NCBI Taxonomy" id="79923"/>
    <lineage>
        <taxon>Eukaryota</taxon>
        <taxon>Metazoa</taxon>
        <taxon>Spiralia</taxon>
        <taxon>Lophotrochozoa</taxon>
        <taxon>Platyhelminthes</taxon>
        <taxon>Trematoda</taxon>
        <taxon>Digenea</taxon>
        <taxon>Opisthorchiida</taxon>
        <taxon>Opisthorchiata</taxon>
        <taxon>Opisthorchiidae</taxon>
        <taxon>Clonorchis</taxon>
    </lineage>
</organism>
<dbReference type="Pfam" id="PF00300">
    <property type="entry name" value="His_Phos_1"/>
    <property type="match status" value="2"/>
</dbReference>
<dbReference type="AlphaFoldDB" id="A0A419QHE7"/>
<reference evidence="7 8" key="2">
    <citation type="journal article" date="2021" name="Genomics">
        <title>High-quality reference genome for Clonorchis sinensis.</title>
        <authorList>
            <person name="Young N.D."/>
            <person name="Stroehlein A.J."/>
            <person name="Kinkar L."/>
            <person name="Wang T."/>
            <person name="Sohn W.M."/>
            <person name="Chang B.C.H."/>
            <person name="Kaur P."/>
            <person name="Weisz D."/>
            <person name="Dudchenko O."/>
            <person name="Aiden E.L."/>
            <person name="Korhonen P.K."/>
            <person name="Gasser R.B."/>
        </authorList>
    </citation>
    <scope>NUCLEOTIDE SEQUENCE [LARGE SCALE GENOMIC DNA]</scope>
    <source>
        <strain evidence="7">Cs-k2</strain>
    </source>
</reference>
<dbReference type="InterPro" id="IPR029033">
    <property type="entry name" value="His_PPase_superfam"/>
</dbReference>
<dbReference type="GO" id="GO:0004722">
    <property type="term" value="F:protein serine/threonine phosphatase activity"/>
    <property type="evidence" value="ECO:0007669"/>
    <property type="project" value="UniProtKB-EC"/>
</dbReference>
<dbReference type="OrthoDB" id="2118094at2759"/>
<accession>A0A419QHE7</accession>
<dbReference type="Proteomes" id="UP000286415">
    <property type="component" value="Unassembled WGS sequence"/>
</dbReference>
<dbReference type="PANTHER" id="PTHR20935">
    <property type="entry name" value="PHOSPHOGLYCERATE MUTASE-RELATED"/>
    <property type="match status" value="1"/>
</dbReference>
<evidence type="ECO:0000313" key="8">
    <source>
        <dbReference type="Proteomes" id="UP000286415"/>
    </source>
</evidence>
<dbReference type="InterPro" id="IPR013078">
    <property type="entry name" value="His_Pase_superF_clade-1"/>
</dbReference>